<comment type="similarity">
    <text evidence="2">Belongs to the SNF2/RAD54 helicase family.</text>
</comment>
<evidence type="ECO:0000313" key="19">
    <source>
        <dbReference type="Proteomes" id="UP000694557"/>
    </source>
</evidence>
<dbReference type="SUPFAM" id="SSF54160">
    <property type="entry name" value="Chromo domain-like"/>
    <property type="match status" value="1"/>
</dbReference>
<gene>
    <name evidence="18" type="primary">LOC109883506</name>
</gene>
<dbReference type="CDD" id="cd18793">
    <property type="entry name" value="SF2_C_SNF"/>
    <property type="match status" value="1"/>
</dbReference>
<evidence type="ECO:0000259" key="16">
    <source>
        <dbReference type="PROSITE" id="PS51192"/>
    </source>
</evidence>
<dbReference type="InterPro" id="IPR006576">
    <property type="entry name" value="BRK_domain"/>
</dbReference>
<feature type="compositionally biased region" description="Acidic residues" evidence="13">
    <location>
        <begin position="1421"/>
        <end position="1430"/>
    </location>
</feature>
<keyword evidence="3" id="KW-0677">Repeat</keyword>
<evidence type="ECO:0000256" key="12">
    <source>
        <dbReference type="ARBA" id="ARBA00049360"/>
    </source>
</evidence>
<feature type="region of interest" description="Disordered" evidence="13">
    <location>
        <begin position="431"/>
        <end position="492"/>
    </location>
</feature>
<feature type="domain" description="Chromo" evidence="15">
    <location>
        <begin position="728"/>
        <end position="797"/>
    </location>
</feature>
<dbReference type="SUPFAM" id="SSF52540">
    <property type="entry name" value="P-loop containing nucleoside triphosphate hydrolases"/>
    <property type="match status" value="2"/>
</dbReference>
<dbReference type="PROSITE" id="PS51194">
    <property type="entry name" value="HELICASE_CTER"/>
    <property type="match status" value="1"/>
</dbReference>
<sequence>MTDPIMDFFDDPNLFVGGLDGLAEEGFPPGPSLVDELNLSAGFEPLQVEPMGAEKHPGMIPTSMPSSTQQSMAYGQQMGNFPGMKAQNSMGQPFAGSEGVGGGGMIAQHTQFHGRSIGQAPQSNALFSNSSPMWGNQDQNGNLYHSVPQQQLHQQQQQQLHNQQHHLQQPQQQHHPCQQQLQQQQHQLLNQAVPNSGALATANVETPNASLAGTPPQQGGYQLVQGTQGAFPGVGPEDSSMSFSMQTCSPMAHTLSSCSVSSTTAYPPSQYSFPGQGQPGISSLMPELSLVGAGCAFLSAPGMSQHHQPEQVPVSQAEDECPFRALRCSRQTLGNYDSSEMFGQAMSCYPSAVSQLVPDQHQLQNCGSNLEVTRPPASTTTTNGYVSLEVSLAGLQGEVEAQGGGFEGLEAPDLLADELLPQLEAALSQHDHHDSNCSWTNGGDGERNGKGEEEEAMKEEDRISISMDYKIQEQREQQQQQLMEEAGEDKQQKANRIIHEAIAKARERGEKNIPRVMSPESFPSGSSSAHRRERDRDRDRDRERDRGNKTRTKASKKARIVSSCWKNDLYHAQSRCPKRLAKTVTRRSNRQVKRKKYAEEGEARVSDEEVKVMVKTKKTSTAAARKEPAQQLFVENPSEEDAAVVDKIMSSRIVKNEVGLQSLSLMPHSLIPLFVVLYSYLHCEWAVEQQLEKDKRIQQKIKRFKIKQAQRAHFFADMEEDPFNPDYVEVDRVLEVSYCEDKDTGEQVVYYLVKWCSLPYEDSTWELKGDVDQSKIEEFELLQAARPDSRRMERPPASLWKKRDQSREYRNSNVLRDYQLEGVNWLLFNWYNRRNCILADEMGLGKTIQSITFLEEIWRVGIRGPFLIIAPLSTIANWEREFRTWTHLNVIVYHGSMVSRQMLQQYEMYSRDTQGRVVRGAYKFHALITTFEMILGGCPELNAIEWRCVIIDEAHRLKNKNCKLLEGFKLMNLEHKALLTGTPLQNTVEELFSLLHFLEPQSFPSENTFMLEFGDLKTEEQVQKLQAILKPMMLRRLKEDVEKKLAPKEETIIEVELTNIQKKYYRAILEKNFSFLSKGVGQANVPNLVNTMMELRKCCNHPYLIKGAEEKILEDFREVYSPVAFDFHLQAMVQSAGKLVLIDKLLPKMKAGGHKVLIFSQMVRCLDILEDYLIQRRYLYERIDGRVRGNLRQAAIDRFSKPDSDRFVFLLCTRAGGLGINLTAADTCIIFDSDWNPQNDLQAQARCHRIGQNKAVKVYRLITRNSYEREMFDRASLKLGLDKAVLQSMSGRENSLPGGGQQLSKKEIEDLLRKGAYGALMDDEDEGAKFCEEDIDQILQRRTKTITIESEGRGSTFAKASFVASGNRTDISLDDPNFWDKWAKKAEIDMDTANGRNSLVIDTPRVRKQTRPFSATKDELAELSEGESDNEDKPKLRRPHDRLNSYGRTECFRVEKNLLVYGWGRWKDILLHGRFKKQLTERDVESICRALLAYCLVHYRGDDKIKSFMWDLIAPSEDGQTKELQNHLGLSTPVPRGRKGKKMKTQSSTFDIQKAEWIRKHNPEHMLQDEGYKKHLKHHCNKVLLRVRMLYYLKQEVMGSQSQKILDGVDSSEIKIWVPEPDSSELPALWWDNISDKCLLLGVYKHGYEKYNTVRADPALCFLERVGRPDEKAIAAEQRANDFMDGLNNVCVVYVCSPEGAPVMMEGLGGGGGGDAAYWPSSSVLTARLRRLITASQRYTKSRQILHIHQTQYTTQVTPSLCPLPPTLNDTINPKMAAKIERQWTRREEADFYRVVSTFGVVFDPDLGRFDWTKFRAMARLHKKTDESLQKYLWAFTAMCRRVCRLPPREGAVDPSLSIQPITEERASRTLYRVELLRQVREQVLRHPLLYERLPLCQLGSDLPVWWETSTHDRDLLIGAAKHGVSRTDYHILRDPELCFMAAQRNYSQNKGVQQPSQTPTPLLNPQYQASRDPALAECPVPAQREREDIPGAVPKEEPFSEGEEVILHVLPVPTVAIVKGFDEDSVASLNTTQDEMQDSHVTENGSNNSHHHPFQGGYMLAASYWPKDRVMINRLDSICQAVLKGKWPGARRSYEAGGAVASFYTTKLLDNAAAANNSSNLCSASASASEDPSASPQGSKVKKHVAGEKEFSVKMNEVSKIHFPICCTFMIVMVCTALVFCFNLGHVVCVFPASTGLAGQMKLNGGMDGQPVVKRRRGRRKNVEGMDLLFMNRKRGPAVPENAGTGLSIASGQGNPLGAQGPMDTESRVSVINLKDGTRLAGDDAPRRRELEVWLKEHPGFVADTGGVNKRQLEQFQQDGRPKQKRHRCRNPNKIDVNSLTGEERVQIINRRNARKVRAGTTQFLTVVM</sequence>
<feature type="compositionally biased region" description="Low complexity" evidence="13">
    <location>
        <begin position="518"/>
        <end position="528"/>
    </location>
</feature>
<keyword evidence="14" id="KW-0472">Membrane</keyword>
<keyword evidence="11" id="KW-0539">Nucleus</keyword>
<dbReference type="CDD" id="cd18663">
    <property type="entry name" value="CD2_tandem_CHD5-9_like"/>
    <property type="match status" value="1"/>
</dbReference>
<dbReference type="SMART" id="SM00592">
    <property type="entry name" value="BRK"/>
    <property type="match status" value="1"/>
</dbReference>
<dbReference type="InterPro" id="IPR051493">
    <property type="entry name" value="CHD"/>
</dbReference>
<proteinExistence type="inferred from homology"/>
<feature type="compositionally biased region" description="Basic residues" evidence="13">
    <location>
        <begin position="549"/>
        <end position="558"/>
    </location>
</feature>
<dbReference type="Gene3D" id="2.40.50.40">
    <property type="match status" value="1"/>
</dbReference>
<dbReference type="PANTHER" id="PTHR46850">
    <property type="entry name" value="CHROMODOMAIN-HELICASE-DNA-BINDING PROTEIN 9"/>
    <property type="match status" value="1"/>
</dbReference>
<evidence type="ECO:0000256" key="14">
    <source>
        <dbReference type="SAM" id="Phobius"/>
    </source>
</evidence>
<feature type="region of interest" description="Disordered" evidence="13">
    <location>
        <begin position="1411"/>
        <end position="1441"/>
    </location>
</feature>
<feature type="domain" description="Helicase C-terminal" evidence="17">
    <location>
        <begin position="1141"/>
        <end position="1297"/>
    </location>
</feature>
<evidence type="ECO:0000313" key="18">
    <source>
        <dbReference type="Ensembl" id="ENSOKIP00005059688.1"/>
    </source>
</evidence>
<dbReference type="InterPro" id="IPR056342">
    <property type="entry name" value="HTH_CHD6-9"/>
</dbReference>
<keyword evidence="10" id="KW-0804">Transcription</keyword>
<feature type="compositionally biased region" description="Low complexity" evidence="13">
    <location>
        <begin position="149"/>
        <end position="185"/>
    </location>
</feature>
<feature type="region of interest" description="Disordered" evidence="13">
    <location>
        <begin position="505"/>
        <end position="558"/>
    </location>
</feature>
<evidence type="ECO:0000256" key="13">
    <source>
        <dbReference type="SAM" id="MobiDB-lite"/>
    </source>
</evidence>
<keyword evidence="6" id="KW-0067">ATP-binding</keyword>
<dbReference type="Pfam" id="PF07533">
    <property type="entry name" value="BRK"/>
    <property type="match status" value="1"/>
</dbReference>
<dbReference type="SMART" id="SM00298">
    <property type="entry name" value="CHROMO"/>
    <property type="match status" value="1"/>
</dbReference>
<dbReference type="InterPro" id="IPR000953">
    <property type="entry name" value="Chromo/chromo_shadow_dom"/>
</dbReference>
<keyword evidence="5" id="KW-0378">Hydrolase</keyword>
<dbReference type="InterPro" id="IPR049730">
    <property type="entry name" value="SNF2/RAD54-like_C"/>
</dbReference>
<dbReference type="SMART" id="SM00490">
    <property type="entry name" value="HELICc"/>
    <property type="match status" value="1"/>
</dbReference>
<evidence type="ECO:0000256" key="4">
    <source>
        <dbReference type="ARBA" id="ARBA00022741"/>
    </source>
</evidence>
<dbReference type="Gene3D" id="3.40.50.10810">
    <property type="entry name" value="Tandem AAA-ATPase domain"/>
    <property type="match status" value="1"/>
</dbReference>
<dbReference type="InterPro" id="IPR014001">
    <property type="entry name" value="Helicase_ATP-bd"/>
</dbReference>
<dbReference type="InterPro" id="IPR023780">
    <property type="entry name" value="Chromo_domain"/>
</dbReference>
<evidence type="ECO:0000256" key="7">
    <source>
        <dbReference type="ARBA" id="ARBA00022853"/>
    </source>
</evidence>
<feature type="transmembrane region" description="Helical" evidence="14">
    <location>
        <begin position="2170"/>
        <end position="2194"/>
    </location>
</feature>
<accession>A0A8C7HKW2</accession>
<feature type="region of interest" description="Disordered" evidence="13">
    <location>
        <begin position="120"/>
        <end position="185"/>
    </location>
</feature>
<keyword evidence="4" id="KW-0547">Nucleotide-binding</keyword>
<dbReference type="FunFam" id="3.40.50.10810:FF:000003">
    <property type="entry name" value="chromodomain-helicase-DNA-binding protein 8 isoform X4"/>
    <property type="match status" value="1"/>
</dbReference>
<dbReference type="Pfam" id="PF00271">
    <property type="entry name" value="Helicase_C"/>
    <property type="match status" value="1"/>
</dbReference>
<dbReference type="InterPro" id="IPR000330">
    <property type="entry name" value="SNF2_N"/>
</dbReference>
<comment type="catalytic activity">
    <reaction evidence="12">
        <text>ATP + H2O = ADP + phosphate + H(+)</text>
        <dbReference type="Rhea" id="RHEA:13065"/>
        <dbReference type="ChEBI" id="CHEBI:15377"/>
        <dbReference type="ChEBI" id="CHEBI:15378"/>
        <dbReference type="ChEBI" id="CHEBI:30616"/>
        <dbReference type="ChEBI" id="CHEBI:43474"/>
        <dbReference type="ChEBI" id="CHEBI:456216"/>
    </reaction>
</comment>
<feature type="domain" description="Helicase ATP-binding" evidence="16">
    <location>
        <begin position="827"/>
        <end position="1001"/>
    </location>
</feature>
<feature type="compositionally biased region" description="Basic and acidic residues" evidence="13">
    <location>
        <begin position="530"/>
        <end position="548"/>
    </location>
</feature>
<dbReference type="Pfam" id="PF00176">
    <property type="entry name" value="SNF2-rel_dom"/>
    <property type="match status" value="1"/>
</dbReference>
<dbReference type="FunFam" id="3.40.50.300:FF:000015">
    <property type="entry name" value="chromodomain-helicase-DNA-binding protein 9 isoform X1"/>
    <property type="match status" value="1"/>
</dbReference>
<evidence type="ECO:0000256" key="9">
    <source>
        <dbReference type="ARBA" id="ARBA00023125"/>
    </source>
</evidence>
<organism evidence="18 19">
    <name type="scientific">Oncorhynchus kisutch</name>
    <name type="common">Coho salmon</name>
    <name type="synonym">Salmo kisutch</name>
    <dbReference type="NCBI Taxonomy" id="8019"/>
    <lineage>
        <taxon>Eukaryota</taxon>
        <taxon>Metazoa</taxon>
        <taxon>Chordata</taxon>
        <taxon>Craniata</taxon>
        <taxon>Vertebrata</taxon>
        <taxon>Euteleostomi</taxon>
        <taxon>Actinopterygii</taxon>
        <taxon>Neopterygii</taxon>
        <taxon>Teleostei</taxon>
        <taxon>Protacanthopterygii</taxon>
        <taxon>Salmoniformes</taxon>
        <taxon>Salmonidae</taxon>
        <taxon>Salmoninae</taxon>
        <taxon>Oncorhynchus</taxon>
    </lineage>
</organism>
<dbReference type="GO" id="GO:0003677">
    <property type="term" value="F:DNA binding"/>
    <property type="evidence" value="ECO:0007669"/>
    <property type="project" value="UniProtKB-KW"/>
</dbReference>
<dbReference type="Pfam" id="PF23078">
    <property type="entry name" value="HTH_CHD6-9"/>
    <property type="match status" value="1"/>
</dbReference>
<dbReference type="SUPFAM" id="SSF160481">
    <property type="entry name" value="BRK domain-like"/>
    <property type="match status" value="1"/>
</dbReference>
<comment type="subcellular location">
    <subcellularLocation>
        <location evidence="1">Nucleus</location>
    </subcellularLocation>
</comment>
<keyword evidence="14" id="KW-0812">Transmembrane</keyword>
<dbReference type="Gene3D" id="1.10.10.60">
    <property type="entry name" value="Homeodomain-like"/>
    <property type="match status" value="2"/>
</dbReference>
<dbReference type="Pfam" id="PF00385">
    <property type="entry name" value="Chromo"/>
    <property type="match status" value="1"/>
</dbReference>
<evidence type="ECO:0000256" key="1">
    <source>
        <dbReference type="ARBA" id="ARBA00004123"/>
    </source>
</evidence>
<dbReference type="GO" id="GO:0005524">
    <property type="term" value="F:ATP binding"/>
    <property type="evidence" value="ECO:0007669"/>
    <property type="project" value="UniProtKB-KW"/>
</dbReference>
<keyword evidence="19" id="KW-1185">Reference proteome</keyword>
<dbReference type="InterPro" id="IPR038718">
    <property type="entry name" value="SNF2-like_sf"/>
</dbReference>
<evidence type="ECO:0000259" key="17">
    <source>
        <dbReference type="PROSITE" id="PS51194"/>
    </source>
</evidence>
<dbReference type="Gene3D" id="3.40.5.120">
    <property type="match status" value="1"/>
</dbReference>
<evidence type="ECO:0000256" key="3">
    <source>
        <dbReference type="ARBA" id="ARBA00022737"/>
    </source>
</evidence>
<name>A0A8C7HKW2_ONCKI</name>
<evidence type="ECO:0000256" key="2">
    <source>
        <dbReference type="ARBA" id="ARBA00007025"/>
    </source>
</evidence>
<dbReference type="GO" id="GO:0006325">
    <property type="term" value="P:chromatin organization"/>
    <property type="evidence" value="ECO:0007669"/>
    <property type="project" value="UniProtKB-KW"/>
</dbReference>
<dbReference type="PROSITE" id="PS50013">
    <property type="entry name" value="CHROMO_2"/>
    <property type="match status" value="1"/>
</dbReference>
<keyword evidence="8" id="KW-0805">Transcription regulation</keyword>
<dbReference type="GeneTree" id="ENSGT00940000155706"/>
<evidence type="ECO:0000256" key="8">
    <source>
        <dbReference type="ARBA" id="ARBA00023015"/>
    </source>
</evidence>
<dbReference type="InterPro" id="IPR016197">
    <property type="entry name" value="Chromo-like_dom_sf"/>
</dbReference>
<keyword evidence="14" id="KW-1133">Transmembrane helix</keyword>
<dbReference type="FunFam" id="2.40.50.40:FF:000001">
    <property type="entry name" value="chromodomain-helicase-DNA-binding protein 8 isoform X4"/>
    <property type="match status" value="1"/>
</dbReference>
<dbReference type="Ensembl" id="ENSOKIT00005063460.1">
    <property type="protein sequence ID" value="ENSOKIP00005059688.1"/>
    <property type="gene ID" value="ENSOKIG00005020212.1"/>
</dbReference>
<dbReference type="InterPro" id="IPR037259">
    <property type="entry name" value="BRK_sf"/>
</dbReference>
<protein>
    <submittedName>
        <fullName evidence="18">Chromodomain helicase DNA binding protein 9</fullName>
    </submittedName>
</protein>
<feature type="compositionally biased region" description="Polar residues" evidence="13">
    <location>
        <begin position="120"/>
        <end position="143"/>
    </location>
</feature>
<keyword evidence="9" id="KW-0238">DNA-binding</keyword>
<dbReference type="PANTHER" id="PTHR46850:SF1">
    <property type="entry name" value="CHROMODOMAIN-HELICASE-DNA-BINDING PROTEIN 9"/>
    <property type="match status" value="1"/>
</dbReference>
<evidence type="ECO:0000256" key="11">
    <source>
        <dbReference type="ARBA" id="ARBA00023242"/>
    </source>
</evidence>
<keyword evidence="7" id="KW-0156">Chromatin regulator</keyword>
<dbReference type="SMART" id="SM00487">
    <property type="entry name" value="DEXDc"/>
    <property type="match status" value="1"/>
</dbReference>
<dbReference type="GO" id="GO:0005634">
    <property type="term" value="C:nucleus"/>
    <property type="evidence" value="ECO:0007669"/>
    <property type="project" value="UniProtKB-SubCell"/>
</dbReference>
<reference evidence="18" key="1">
    <citation type="submission" date="2025-08" db="UniProtKB">
        <authorList>
            <consortium name="Ensembl"/>
        </authorList>
    </citation>
    <scope>IDENTIFICATION</scope>
</reference>
<dbReference type="InterPro" id="IPR001650">
    <property type="entry name" value="Helicase_C-like"/>
</dbReference>
<dbReference type="Proteomes" id="UP000694557">
    <property type="component" value="Unassembled WGS sequence"/>
</dbReference>
<evidence type="ECO:0000259" key="15">
    <source>
        <dbReference type="PROSITE" id="PS50013"/>
    </source>
</evidence>
<evidence type="ECO:0000256" key="10">
    <source>
        <dbReference type="ARBA" id="ARBA00023163"/>
    </source>
</evidence>
<dbReference type="Gene3D" id="3.40.50.300">
    <property type="entry name" value="P-loop containing nucleotide triphosphate hydrolases"/>
    <property type="match status" value="1"/>
</dbReference>
<dbReference type="InterPro" id="IPR027417">
    <property type="entry name" value="P-loop_NTPase"/>
</dbReference>
<reference evidence="18" key="2">
    <citation type="submission" date="2025-09" db="UniProtKB">
        <authorList>
            <consortium name="Ensembl"/>
        </authorList>
    </citation>
    <scope>IDENTIFICATION</scope>
</reference>
<evidence type="ECO:0000256" key="5">
    <source>
        <dbReference type="ARBA" id="ARBA00022801"/>
    </source>
</evidence>
<dbReference type="PROSITE" id="PS51192">
    <property type="entry name" value="HELICASE_ATP_BIND_1"/>
    <property type="match status" value="1"/>
</dbReference>
<evidence type="ECO:0000256" key="6">
    <source>
        <dbReference type="ARBA" id="ARBA00022840"/>
    </source>
</evidence>
<dbReference type="GO" id="GO:0016787">
    <property type="term" value="F:hydrolase activity"/>
    <property type="evidence" value="ECO:0007669"/>
    <property type="project" value="UniProtKB-KW"/>
</dbReference>